<evidence type="ECO:0000256" key="1">
    <source>
        <dbReference type="ARBA" id="ARBA00004141"/>
    </source>
</evidence>
<dbReference type="AlphaFoldDB" id="A0A931I4W7"/>
<sequence length="288" mass="29613">MLVSASVGVVDSIVVKSISAEVHPFEIVFFRNLFSLMALAALLRGGEFALAGGGLWPVHIARAVLKLAALAAAFLAVTMLPLATVTAIAFTTPVFTVLGAILILGEAPRTLRLAALVLGFAGVLVVVRPWETGISGSVGTGFALAIGAAVALAAVMLLLKVSSHREDGRRVVWINLVLSVPLCLLLAIPVWTWPSPGALALMAAQGIGGLVAQLAVTRAMRIGDASLLVVVDFVRLPLAILAGLVLFSEPFDFAVAAGGGLILGAVLLIAADRPRRLPPMPPPGPPSV</sequence>
<keyword evidence="9" id="KW-1185">Reference proteome</keyword>
<feature type="transmembrane region" description="Helical" evidence="6">
    <location>
        <begin position="63"/>
        <end position="80"/>
    </location>
</feature>
<evidence type="ECO:0000256" key="6">
    <source>
        <dbReference type="SAM" id="Phobius"/>
    </source>
</evidence>
<dbReference type="Pfam" id="PF00892">
    <property type="entry name" value="EamA"/>
    <property type="match status" value="1"/>
</dbReference>
<dbReference type="PANTHER" id="PTHR22911:SF6">
    <property type="entry name" value="SOLUTE CARRIER FAMILY 35 MEMBER G1"/>
    <property type="match status" value="1"/>
</dbReference>
<dbReference type="EMBL" id="JADZLT010000055">
    <property type="protein sequence ID" value="MBH0239609.1"/>
    <property type="molecule type" value="Genomic_DNA"/>
</dbReference>
<proteinExistence type="inferred from homology"/>
<keyword evidence="3 6" id="KW-0812">Transmembrane</keyword>
<evidence type="ECO:0000256" key="3">
    <source>
        <dbReference type="ARBA" id="ARBA00022692"/>
    </source>
</evidence>
<reference evidence="8" key="1">
    <citation type="submission" date="2020-12" db="EMBL/GenBank/DDBJ databases">
        <title>Methylobrevis albus sp. nov., isolated from fresh water lack sediment.</title>
        <authorList>
            <person name="Zou Q."/>
        </authorList>
    </citation>
    <scope>NUCLEOTIDE SEQUENCE</scope>
    <source>
        <strain evidence="8">L22</strain>
    </source>
</reference>
<feature type="transmembrane region" description="Helical" evidence="6">
    <location>
        <begin position="253"/>
        <end position="271"/>
    </location>
</feature>
<accession>A0A931I4W7</accession>
<gene>
    <name evidence="8" type="ORF">I5731_17445</name>
</gene>
<feature type="transmembrane region" description="Helical" evidence="6">
    <location>
        <begin position="227"/>
        <end position="247"/>
    </location>
</feature>
<feature type="transmembrane region" description="Helical" evidence="6">
    <location>
        <begin position="33"/>
        <end position="56"/>
    </location>
</feature>
<feature type="transmembrane region" description="Helical" evidence="6">
    <location>
        <begin position="86"/>
        <end position="104"/>
    </location>
</feature>
<keyword evidence="4 6" id="KW-1133">Transmembrane helix</keyword>
<keyword evidence="5 6" id="KW-0472">Membrane</keyword>
<evidence type="ECO:0000256" key="4">
    <source>
        <dbReference type="ARBA" id="ARBA00022989"/>
    </source>
</evidence>
<dbReference type="Proteomes" id="UP000631694">
    <property type="component" value="Unassembled WGS sequence"/>
</dbReference>
<evidence type="ECO:0000256" key="5">
    <source>
        <dbReference type="ARBA" id="ARBA00023136"/>
    </source>
</evidence>
<protein>
    <submittedName>
        <fullName evidence="8">DMT family transporter</fullName>
    </submittedName>
</protein>
<evidence type="ECO:0000313" key="8">
    <source>
        <dbReference type="EMBL" id="MBH0239609.1"/>
    </source>
</evidence>
<dbReference type="PANTHER" id="PTHR22911">
    <property type="entry name" value="ACYL-MALONYL CONDENSING ENZYME-RELATED"/>
    <property type="match status" value="1"/>
</dbReference>
<comment type="caution">
    <text evidence="8">The sequence shown here is derived from an EMBL/GenBank/DDBJ whole genome shotgun (WGS) entry which is preliminary data.</text>
</comment>
<dbReference type="GO" id="GO:0016020">
    <property type="term" value="C:membrane"/>
    <property type="evidence" value="ECO:0007669"/>
    <property type="project" value="UniProtKB-SubCell"/>
</dbReference>
<comment type="subcellular location">
    <subcellularLocation>
        <location evidence="1">Membrane</location>
        <topology evidence="1">Multi-pass membrane protein</topology>
    </subcellularLocation>
</comment>
<comment type="similarity">
    <text evidence="2">Belongs to the drug/metabolite transporter (DMT) superfamily. 10 TMS drug/metabolite exporter (DME) (TC 2.A.7.3) family.</text>
</comment>
<evidence type="ECO:0000313" key="9">
    <source>
        <dbReference type="Proteomes" id="UP000631694"/>
    </source>
</evidence>
<name>A0A931I4W7_9HYPH</name>
<feature type="transmembrane region" description="Helical" evidence="6">
    <location>
        <begin position="171"/>
        <end position="191"/>
    </location>
</feature>
<dbReference type="InterPro" id="IPR000620">
    <property type="entry name" value="EamA_dom"/>
</dbReference>
<feature type="domain" description="EamA" evidence="7">
    <location>
        <begin position="11"/>
        <end position="127"/>
    </location>
</feature>
<evidence type="ECO:0000256" key="2">
    <source>
        <dbReference type="ARBA" id="ARBA00009853"/>
    </source>
</evidence>
<dbReference type="SUPFAM" id="SSF103481">
    <property type="entry name" value="Multidrug resistance efflux transporter EmrE"/>
    <property type="match status" value="2"/>
</dbReference>
<feature type="transmembrane region" description="Helical" evidence="6">
    <location>
        <begin position="142"/>
        <end position="159"/>
    </location>
</feature>
<feature type="transmembrane region" description="Helical" evidence="6">
    <location>
        <begin position="111"/>
        <end position="130"/>
    </location>
</feature>
<evidence type="ECO:0000259" key="7">
    <source>
        <dbReference type="Pfam" id="PF00892"/>
    </source>
</evidence>
<organism evidence="8 9">
    <name type="scientific">Methylobrevis albus</name>
    <dbReference type="NCBI Taxonomy" id="2793297"/>
    <lineage>
        <taxon>Bacteria</taxon>
        <taxon>Pseudomonadati</taxon>
        <taxon>Pseudomonadota</taxon>
        <taxon>Alphaproteobacteria</taxon>
        <taxon>Hyphomicrobiales</taxon>
        <taxon>Pleomorphomonadaceae</taxon>
        <taxon>Methylobrevis</taxon>
    </lineage>
</organism>
<dbReference type="InterPro" id="IPR037185">
    <property type="entry name" value="EmrE-like"/>
</dbReference>
<feature type="transmembrane region" description="Helical" evidence="6">
    <location>
        <begin position="197"/>
        <end position="215"/>
    </location>
</feature>